<keyword evidence="7 8" id="KW-0173">Coenzyme A biosynthesis</keyword>
<keyword evidence="3 8" id="KW-0808">Transferase</keyword>
<dbReference type="SUPFAM" id="SSF52540">
    <property type="entry name" value="P-loop containing nucleoside triphosphate hydrolases"/>
    <property type="match status" value="1"/>
</dbReference>
<evidence type="ECO:0000256" key="7">
    <source>
        <dbReference type="ARBA" id="ARBA00022993"/>
    </source>
</evidence>
<evidence type="ECO:0000256" key="8">
    <source>
        <dbReference type="HAMAP-Rule" id="MF_00376"/>
    </source>
</evidence>
<feature type="binding site" evidence="8">
    <location>
        <begin position="11"/>
        <end position="16"/>
    </location>
    <ligand>
        <name>ATP</name>
        <dbReference type="ChEBI" id="CHEBI:30616"/>
    </ligand>
</feature>
<protein>
    <recommendedName>
        <fullName evidence="8 9">Dephospho-CoA kinase</fullName>
        <ecNumber evidence="8 9">2.7.1.24</ecNumber>
    </recommendedName>
    <alternativeName>
        <fullName evidence="8">Dephosphocoenzyme A kinase</fullName>
    </alternativeName>
</protein>
<dbReference type="CDD" id="cd02022">
    <property type="entry name" value="DPCK"/>
    <property type="match status" value="1"/>
</dbReference>
<dbReference type="PANTHER" id="PTHR10695">
    <property type="entry name" value="DEPHOSPHO-COA KINASE-RELATED"/>
    <property type="match status" value="1"/>
</dbReference>
<keyword evidence="4 8" id="KW-0547">Nucleotide-binding</keyword>
<keyword evidence="6 8" id="KW-0067">ATP-binding</keyword>
<comment type="function">
    <text evidence="8">Catalyzes the phosphorylation of the 3'-hydroxyl group of dephosphocoenzyme A to form coenzyme A.</text>
</comment>
<evidence type="ECO:0000256" key="1">
    <source>
        <dbReference type="ARBA" id="ARBA00009018"/>
    </source>
</evidence>
<evidence type="ECO:0000256" key="6">
    <source>
        <dbReference type="ARBA" id="ARBA00022840"/>
    </source>
</evidence>
<dbReference type="GO" id="GO:0005737">
    <property type="term" value="C:cytoplasm"/>
    <property type="evidence" value="ECO:0007669"/>
    <property type="project" value="UniProtKB-SubCell"/>
</dbReference>
<comment type="pathway">
    <text evidence="8">Cofactor biosynthesis; coenzyme A biosynthesis; CoA from (R)-pantothenate: step 5/5.</text>
</comment>
<comment type="subcellular location">
    <subcellularLocation>
        <location evidence="8">Cytoplasm</location>
    </subcellularLocation>
</comment>
<dbReference type="Gene3D" id="3.40.50.300">
    <property type="entry name" value="P-loop containing nucleotide triphosphate hydrolases"/>
    <property type="match status" value="1"/>
</dbReference>
<keyword evidence="2 8" id="KW-0963">Cytoplasm</keyword>
<dbReference type="EC" id="2.7.1.24" evidence="8 9"/>
<comment type="similarity">
    <text evidence="1 8">Belongs to the CoaE family.</text>
</comment>
<sequence length="198" mass="22206">MLEIGITGGIATGKSTVAKYIQEQGYPVLDADVVSRELVRPGSIILQALARQFGLQILKDDGELDRSKLGNIVFGDEEKLKKLNSIMHPAINQELKKQAKILAQEGYDLIFLEIPLLFETKNAVGVDRIIVVTLNPDEQLMRLVQRNHLTNTEAKQRIDAQLPIDQKEALADYVVQNNQTNVMHDQVDHIIDELRSLS</sequence>
<evidence type="ECO:0000256" key="4">
    <source>
        <dbReference type="ARBA" id="ARBA00022741"/>
    </source>
</evidence>
<evidence type="ECO:0000313" key="10">
    <source>
        <dbReference type="EMBL" id="QIL50588.1"/>
    </source>
</evidence>
<dbReference type="FunFam" id="3.40.50.300:FF:000991">
    <property type="entry name" value="Dephospho-CoA kinase"/>
    <property type="match status" value="1"/>
</dbReference>
<dbReference type="RefSeq" id="WP_166010339.1">
    <property type="nucleotide sequence ID" value="NZ_CP049888.1"/>
</dbReference>
<evidence type="ECO:0000313" key="11">
    <source>
        <dbReference type="Proteomes" id="UP000500741"/>
    </source>
</evidence>
<evidence type="ECO:0000256" key="2">
    <source>
        <dbReference type="ARBA" id="ARBA00022490"/>
    </source>
</evidence>
<dbReference type="PANTHER" id="PTHR10695:SF46">
    <property type="entry name" value="BIFUNCTIONAL COENZYME A SYNTHASE-RELATED"/>
    <property type="match status" value="1"/>
</dbReference>
<dbReference type="Pfam" id="PF01121">
    <property type="entry name" value="CoaE"/>
    <property type="match status" value="1"/>
</dbReference>
<dbReference type="InterPro" id="IPR001977">
    <property type="entry name" value="Depp_CoAkinase"/>
</dbReference>
<gene>
    <name evidence="8" type="primary">coaE</name>
    <name evidence="10" type="ORF">G7084_04230</name>
</gene>
<dbReference type="Proteomes" id="UP000500741">
    <property type="component" value="Chromosome"/>
</dbReference>
<accession>A0A6G8AZU8</accession>
<keyword evidence="5 8" id="KW-0418">Kinase</keyword>
<proteinExistence type="inferred from homology"/>
<dbReference type="EMBL" id="CP049888">
    <property type="protein sequence ID" value="QIL50588.1"/>
    <property type="molecule type" value="Genomic_DNA"/>
</dbReference>
<keyword evidence="11" id="KW-1185">Reference proteome</keyword>
<dbReference type="GO" id="GO:0015937">
    <property type="term" value="P:coenzyme A biosynthetic process"/>
    <property type="evidence" value="ECO:0007669"/>
    <property type="project" value="UniProtKB-UniRule"/>
</dbReference>
<evidence type="ECO:0000256" key="3">
    <source>
        <dbReference type="ARBA" id="ARBA00022679"/>
    </source>
</evidence>
<evidence type="ECO:0000256" key="5">
    <source>
        <dbReference type="ARBA" id="ARBA00022777"/>
    </source>
</evidence>
<dbReference type="NCBIfam" id="TIGR00152">
    <property type="entry name" value="dephospho-CoA kinase"/>
    <property type="match status" value="1"/>
</dbReference>
<dbReference type="GO" id="GO:0005524">
    <property type="term" value="F:ATP binding"/>
    <property type="evidence" value="ECO:0007669"/>
    <property type="project" value="UniProtKB-UniRule"/>
</dbReference>
<evidence type="ECO:0000256" key="9">
    <source>
        <dbReference type="NCBIfam" id="TIGR00152"/>
    </source>
</evidence>
<name>A0A6G8AZU8_9LACO</name>
<dbReference type="KEGG" id="wco:G7084_04230"/>
<dbReference type="PROSITE" id="PS51219">
    <property type="entry name" value="DPCK"/>
    <property type="match status" value="1"/>
</dbReference>
<dbReference type="GO" id="GO:0004140">
    <property type="term" value="F:dephospho-CoA kinase activity"/>
    <property type="evidence" value="ECO:0007669"/>
    <property type="project" value="UniProtKB-UniRule"/>
</dbReference>
<dbReference type="HAMAP" id="MF_00376">
    <property type="entry name" value="Dephospho_CoA_kinase"/>
    <property type="match status" value="1"/>
</dbReference>
<organism evidence="10 11">
    <name type="scientific">Weissella coleopterorum</name>
    <dbReference type="NCBI Taxonomy" id="2714949"/>
    <lineage>
        <taxon>Bacteria</taxon>
        <taxon>Bacillati</taxon>
        <taxon>Bacillota</taxon>
        <taxon>Bacilli</taxon>
        <taxon>Lactobacillales</taxon>
        <taxon>Lactobacillaceae</taxon>
        <taxon>Weissella</taxon>
    </lineage>
</organism>
<dbReference type="AlphaFoldDB" id="A0A6G8AZU8"/>
<dbReference type="InterPro" id="IPR027417">
    <property type="entry name" value="P-loop_NTPase"/>
</dbReference>
<reference evidence="10 11" key="1">
    <citation type="submission" date="2020-03" db="EMBL/GenBank/DDBJ databases">
        <title>Weissella sp. nov., isolated from Cybister lewisianus.</title>
        <authorList>
            <person name="Hyun D.-W."/>
            <person name="Bae J.-W."/>
        </authorList>
    </citation>
    <scope>NUCLEOTIDE SEQUENCE [LARGE SCALE GENOMIC DNA]</scope>
    <source>
        <strain evidence="10 11">HDW19</strain>
    </source>
</reference>
<comment type="catalytic activity">
    <reaction evidence="8">
        <text>3'-dephospho-CoA + ATP = ADP + CoA + H(+)</text>
        <dbReference type="Rhea" id="RHEA:18245"/>
        <dbReference type="ChEBI" id="CHEBI:15378"/>
        <dbReference type="ChEBI" id="CHEBI:30616"/>
        <dbReference type="ChEBI" id="CHEBI:57287"/>
        <dbReference type="ChEBI" id="CHEBI:57328"/>
        <dbReference type="ChEBI" id="CHEBI:456216"/>
        <dbReference type="EC" id="2.7.1.24"/>
    </reaction>
</comment>
<dbReference type="UniPathway" id="UPA00241">
    <property type="reaction ID" value="UER00356"/>
</dbReference>